<reference evidence="2 3" key="1">
    <citation type="submission" date="2016-10" db="EMBL/GenBank/DDBJ databases">
        <authorList>
            <person name="de Groot N.N."/>
        </authorList>
    </citation>
    <scope>NUCLEOTIDE SEQUENCE [LARGE SCALE GENOMIC DNA]</scope>
    <source>
        <strain evidence="2 3">CGMCC 1.11156</strain>
    </source>
</reference>
<dbReference type="AlphaFoldDB" id="A0A1I3MXY9"/>
<dbReference type="Gene3D" id="3.40.50.150">
    <property type="entry name" value="Vaccinia Virus protein VP39"/>
    <property type="match status" value="1"/>
</dbReference>
<organism evidence="2 3">
    <name type="scientific">Nocardioides psychrotolerans</name>
    <dbReference type="NCBI Taxonomy" id="1005945"/>
    <lineage>
        <taxon>Bacteria</taxon>
        <taxon>Bacillati</taxon>
        <taxon>Actinomycetota</taxon>
        <taxon>Actinomycetes</taxon>
        <taxon>Propionibacteriales</taxon>
        <taxon>Nocardioidaceae</taxon>
        <taxon>Nocardioides</taxon>
    </lineage>
</organism>
<evidence type="ECO:0000313" key="2">
    <source>
        <dbReference type="EMBL" id="SFJ01994.1"/>
    </source>
</evidence>
<feature type="compositionally biased region" description="Low complexity" evidence="1">
    <location>
        <begin position="32"/>
        <end position="49"/>
    </location>
</feature>
<dbReference type="GO" id="GO:0008610">
    <property type="term" value="P:lipid biosynthetic process"/>
    <property type="evidence" value="ECO:0007669"/>
    <property type="project" value="InterPro"/>
</dbReference>
<sequence length="317" mass="35539">MSNPMIDTAKRAAVRVVKPLVGPRAWARLRGAPAPAAAPAARRTPTAKAMPLPEPKEAELTEAQRRRRELQAMSLTDLAQHFGTDKHGLHFYTTHYQRHLEHLRGERFTLLEIGIGGYVKQGRGGASLRMWKFFFPRAQIIGLDIEDKSFVRAPRIDTYQGSQVDPEVLERIVAEKKGPLRVVIDDGSHRPEHIRETFRILFPLLEDGGIYAIEDTQTSYWPEWGGSDERHDPTTTMALVKDLVDGLNHEEYVDESYAPTYADLHVVAVHCYHNLVFIEKGRNTEGTNRRSVLAERYAGAQSGAHSDAPPDAPPDAP</sequence>
<name>A0A1I3MXY9_9ACTN</name>
<proteinExistence type="predicted"/>
<keyword evidence="3" id="KW-1185">Reference proteome</keyword>
<dbReference type="InterPro" id="IPR007072">
    <property type="entry name" value="RNMT_CmcI"/>
</dbReference>
<dbReference type="GO" id="GO:0008168">
    <property type="term" value="F:methyltransferase activity"/>
    <property type="evidence" value="ECO:0007669"/>
    <property type="project" value="InterPro"/>
</dbReference>
<protein>
    <submittedName>
        <fullName evidence="2">Cephalosporin hydroxylase</fullName>
    </submittedName>
</protein>
<accession>A0A1I3MXY9</accession>
<dbReference type="InterPro" id="IPR029063">
    <property type="entry name" value="SAM-dependent_MTases_sf"/>
</dbReference>
<dbReference type="Pfam" id="PF04989">
    <property type="entry name" value="RMNT_CmcI"/>
    <property type="match status" value="1"/>
</dbReference>
<gene>
    <name evidence="2" type="ORF">SAMN05216561_11676</name>
</gene>
<feature type="region of interest" description="Disordered" evidence="1">
    <location>
        <begin position="297"/>
        <end position="317"/>
    </location>
</feature>
<evidence type="ECO:0000313" key="3">
    <source>
        <dbReference type="Proteomes" id="UP000198649"/>
    </source>
</evidence>
<evidence type="ECO:0000256" key="1">
    <source>
        <dbReference type="SAM" id="MobiDB-lite"/>
    </source>
</evidence>
<feature type="region of interest" description="Disordered" evidence="1">
    <location>
        <begin position="32"/>
        <end position="58"/>
    </location>
</feature>
<dbReference type="SUPFAM" id="SSF53335">
    <property type="entry name" value="S-adenosyl-L-methionine-dependent methyltransferases"/>
    <property type="match status" value="1"/>
</dbReference>
<dbReference type="STRING" id="1005945.SAMN05216561_11676"/>
<dbReference type="EMBL" id="FOQG01000016">
    <property type="protein sequence ID" value="SFJ01994.1"/>
    <property type="molecule type" value="Genomic_DNA"/>
</dbReference>
<dbReference type="Proteomes" id="UP000198649">
    <property type="component" value="Unassembled WGS sequence"/>
</dbReference>